<name>A0A9P7BDB2_9ASCO</name>
<dbReference type="Pfam" id="PF14844">
    <property type="entry name" value="PH_BEACH"/>
    <property type="match status" value="1"/>
</dbReference>
<dbReference type="CDD" id="cd06071">
    <property type="entry name" value="Beach"/>
    <property type="match status" value="1"/>
</dbReference>
<evidence type="ECO:0000313" key="8">
    <source>
        <dbReference type="Proteomes" id="UP000697127"/>
    </source>
</evidence>
<reference evidence="7" key="1">
    <citation type="submission" date="2020-11" db="EMBL/GenBank/DDBJ databases">
        <title>Kefir isolates.</title>
        <authorList>
            <person name="Marcisauskas S."/>
            <person name="Kim Y."/>
            <person name="Blasche S."/>
        </authorList>
    </citation>
    <scope>NUCLEOTIDE SEQUENCE</scope>
    <source>
        <strain evidence="7">Olga-1</strain>
    </source>
</reference>
<dbReference type="PANTHER" id="PTHR13743:SF123">
    <property type="entry name" value="PROTEIN FAN"/>
    <property type="match status" value="1"/>
</dbReference>
<organism evidence="7 8">
    <name type="scientific">Pichia californica</name>
    <dbReference type="NCBI Taxonomy" id="460514"/>
    <lineage>
        <taxon>Eukaryota</taxon>
        <taxon>Fungi</taxon>
        <taxon>Dikarya</taxon>
        <taxon>Ascomycota</taxon>
        <taxon>Saccharomycotina</taxon>
        <taxon>Pichiomycetes</taxon>
        <taxon>Pichiales</taxon>
        <taxon>Pichiaceae</taxon>
        <taxon>Pichia</taxon>
    </lineage>
</organism>
<evidence type="ECO:0000259" key="5">
    <source>
        <dbReference type="PROSITE" id="PS50197"/>
    </source>
</evidence>
<dbReference type="SMART" id="SM01026">
    <property type="entry name" value="Beach"/>
    <property type="match status" value="1"/>
</dbReference>
<dbReference type="InterPro" id="IPR023362">
    <property type="entry name" value="PH-BEACH_dom"/>
</dbReference>
<dbReference type="SUPFAM" id="SSF81837">
    <property type="entry name" value="BEACH domain"/>
    <property type="match status" value="1"/>
</dbReference>
<proteinExistence type="predicted"/>
<dbReference type="FunFam" id="1.10.1540.10:FF:000001">
    <property type="entry name" value="neurobeachin isoform X1"/>
    <property type="match status" value="1"/>
</dbReference>
<dbReference type="InterPro" id="IPR000409">
    <property type="entry name" value="BEACH_dom"/>
</dbReference>
<dbReference type="SUPFAM" id="SSF50729">
    <property type="entry name" value="PH domain-like"/>
    <property type="match status" value="1"/>
</dbReference>
<dbReference type="InterPro" id="IPR036322">
    <property type="entry name" value="WD40_repeat_dom_sf"/>
</dbReference>
<dbReference type="Gene3D" id="1.10.1540.10">
    <property type="entry name" value="BEACH domain"/>
    <property type="match status" value="1"/>
</dbReference>
<sequence>MAMSQKRKLASLALDVLDFTTGGIAPVVDEFVILISNCHPDTSLETIIDTDVSYETTILNTENTIGKLQNCNIKIKSNLNHEPIIILLKEIYNSNIESDTDLINYKHSLMLILYQLINNSQINKIAAYSEKLIDLLLELLGTIKDKWLDFMLSILIIEFSDMGFNSDQLMILYKHCYKMDKYSNIFYKIFDNNNTLNQSVIFDNPENQLEFKNISFSKSKSTFVISTWLRLSHSNTFSNLNSSFGLFKLFSLNKNNGNQIITYLIDNGEIQIITDREAPQSFASFQLEINKLYNISFAHISEGKKKTRIDVFINGLLIETKVINNIFANFNENNKSIFSYNNIDFSNVSYDLTLSGPSNLKNNLIMEISCLYIIESQEYLQWVIYLYMLGPTYSGKFTNTNLLRLLSTHKQIDLHILLNKQIGKLDNSSSFLQFKREDILLFWEPTASNLKTSQFMNYEYTSCKKIVTRTLQNNSIQIKYKIPLMDILNSIGGFSILLRLISNSNSNNSLIKNLEFLFKILKNNKIIENNFISSSGYEILAALLKFKREFISIEVLDLVLIHSGYNNVKPSESIIKHKMAYKSMVLNFDLWQCTNISQNKIINKFLLFQFTVFIQESKYNQYNLEQMKDMKIVKRIILALKRDDFNENILPVTKNILWIIVRDNHPPDIVKSLFLHLIFSINVVNHGKSNSLIQLAGAESILEIIKNLVEEQPKILKAFNFNFLLSLMKGSSIMKKNSLEFLIKIIGSDSKEYSKFLSIGGFSMLTNLLKNDWDNNDILVLIFMACFKIKPSNIDNLTINVIVFSLSETILNQLWNPHFLGLLNNLMKFAALNLKDRNSSASILRLNNYIDMLIVLKRKSNFDEIYFKNQEWMGSLIFLTMVIKKSGKDSPFIKYSKFLNELLIDRLYTDENEENLSIIENLYGEYQIEFNNVIIPLLFNKLKSFQSLMIMILNNTNKIITLCRILICYFQSYSDTNIDNFEYLSNFEILTLVIKKMLITSKSNSKLLPFLKVLVKEFIDSYTGMLMFYINNVPNLNNNEIIGKLTTCCQIFMSNYDIIGRSLNCSAFILLFSTFYKLSKTGEEIESLSLNCIRVLLLERQNIENVLDETKIAKKDREHILNILKNTLTLDDENAIKVFSEDIKFSEYFDRYYKKNFDNFVSSPMFHPGSEVTDDYLKNKFKLEKSNKILEKEIGTFNKIIYNQEMKNVNSNTQDEIDDFHHYMSVYESLMGNISYPTIESHKMLYPTEGKNRKRNKIINVLSTKYMNFANCADESDISASKDDDNSYYDEREEEAEEEFLNLHDSINELNIISKLQSDEDFNEDRNRRILRNLYVHDQIDTVYNVTQIIGLDAVESILILGSNHIYIVEGYFYSRSGEICRSYEAPDNERDEVVKLLNGLTFSSQDDYKSLSNKLKFSKSKSWMITNLVSISKRKFLLRDVGFEIFFNDGSSVLLTCISNSKRNSIFNKINSSIISKLEDQNLAESLKLASQQKITFFKNDGKKNESNGFNFVDSILLNSSDILSSKITYKWCNGEISNFQYLMLINTIAGRTFNDLTQYPVFPFVLSDYTSDEIDLDDVSVYRNFSKPMGAQNPIREQQFKDRYEATKEMSADTPPFHYGTHYSSAMIVASYLIRLDPFTESHLKLQGGKFDHPDRLFYSIPKLWNSASSENTTDVRELIPEFYYLPEFLTNLNNIDFGHLQDGNIVNDVELPPWAKNDPIKFVRIMRNALESDYVSEHLPDWIDLIFGYKQQGIESVNATNVFHYLSYPGSIDIEKIYDDHEKAVVISIIHNFGQTPLQIFKKKHPMKNPECYLNKVSIKDSFKMNFQNILQTDSESKQKIQYISEKNLKRLYYNFKNNKWIGIPDKVYIYIQDNYMFKIEIEGIDGLCINDIHHFEQFSVGGCITCIKILSKDRFIVGFNTGELKLLEYSNDKYKYVINAQRSIVKMENNFLLNNKKKGIFQTFQSGNNNNFDSGEFLLLNIGSLNDSHKTDIIKIEYMKNDRIIITLDKKRKWLTIWHEPNKSDQESGEIFKMNEIMIDDYEIKKDDLIIDFEICENDNTIYCITKKNKLIIWRINGGLIFNEYIDNSNNNNISAHSNNKCEKIKLCENFNDRDYDFGKLFIIKYLNEDDDIKFSVFYISREFNGVEEIMDIDIESFEKNTKIEDIKMLNYKNGEFLVIMGTMDGIKFIK</sequence>
<dbReference type="InterPro" id="IPR036372">
    <property type="entry name" value="BEACH_dom_sf"/>
</dbReference>
<dbReference type="PROSITE" id="PS51783">
    <property type="entry name" value="PH_BEACH"/>
    <property type="match status" value="1"/>
</dbReference>
<evidence type="ECO:0000256" key="3">
    <source>
        <dbReference type="ARBA" id="ARBA00054699"/>
    </source>
</evidence>
<evidence type="ECO:0000256" key="4">
    <source>
        <dbReference type="ARBA" id="ARBA00073334"/>
    </source>
</evidence>
<dbReference type="PANTHER" id="PTHR13743">
    <property type="entry name" value="BEIGE/BEACH-RELATED"/>
    <property type="match status" value="1"/>
</dbReference>
<protein>
    <recommendedName>
        <fullName evidence="4">Beige protein homolog 1</fullName>
    </recommendedName>
</protein>
<accession>A0A9P7BDB2</accession>
<feature type="domain" description="BEACH" evidence="5">
    <location>
        <begin position="1518"/>
        <end position="1811"/>
    </location>
</feature>
<dbReference type="Proteomes" id="UP000697127">
    <property type="component" value="Unassembled WGS sequence"/>
</dbReference>
<dbReference type="Gene3D" id="2.30.29.30">
    <property type="entry name" value="Pleckstrin-homology domain (PH domain)/Phosphotyrosine-binding domain (PTB)"/>
    <property type="match status" value="1"/>
</dbReference>
<comment type="function">
    <text evidence="3">May be involved in protein sorting and cell wall formation.</text>
</comment>
<keyword evidence="1" id="KW-0853">WD repeat</keyword>
<comment type="caution">
    <text evidence="7">The sequence shown here is derived from an EMBL/GenBank/DDBJ whole genome shotgun (WGS) entry which is preliminary data.</text>
</comment>
<dbReference type="InterPro" id="IPR050865">
    <property type="entry name" value="BEACH_Domain"/>
</dbReference>
<evidence type="ECO:0000256" key="2">
    <source>
        <dbReference type="ARBA" id="ARBA00022737"/>
    </source>
</evidence>
<keyword evidence="8" id="KW-1185">Reference proteome</keyword>
<dbReference type="SUPFAM" id="SSF50978">
    <property type="entry name" value="WD40 repeat-like"/>
    <property type="match status" value="1"/>
</dbReference>
<dbReference type="Pfam" id="PF02138">
    <property type="entry name" value="Beach"/>
    <property type="match status" value="1"/>
</dbReference>
<dbReference type="InterPro" id="IPR011993">
    <property type="entry name" value="PH-like_dom_sf"/>
</dbReference>
<keyword evidence="2" id="KW-0677">Repeat</keyword>
<feature type="domain" description="BEACH-type PH" evidence="6">
    <location>
        <begin position="1335"/>
        <end position="1472"/>
    </location>
</feature>
<dbReference type="PROSITE" id="PS50197">
    <property type="entry name" value="BEACH"/>
    <property type="match status" value="1"/>
</dbReference>
<evidence type="ECO:0000313" key="7">
    <source>
        <dbReference type="EMBL" id="KAG0687872.1"/>
    </source>
</evidence>
<evidence type="ECO:0000259" key="6">
    <source>
        <dbReference type="PROSITE" id="PS51783"/>
    </source>
</evidence>
<gene>
    <name evidence="7" type="ORF">C6P40_001756</name>
</gene>
<evidence type="ECO:0000256" key="1">
    <source>
        <dbReference type="ARBA" id="ARBA00022574"/>
    </source>
</evidence>
<dbReference type="EMBL" id="PUHW01000206">
    <property type="protein sequence ID" value="KAG0687872.1"/>
    <property type="molecule type" value="Genomic_DNA"/>
</dbReference>